<evidence type="ECO:0000256" key="1">
    <source>
        <dbReference type="ARBA" id="ARBA00007228"/>
    </source>
</evidence>
<evidence type="ECO:0000256" key="2">
    <source>
        <dbReference type="ARBA" id="ARBA00022603"/>
    </source>
</evidence>
<reference evidence="6" key="1">
    <citation type="submission" date="2022-10" db="EMBL/GenBank/DDBJ databases">
        <title>The WGS of Solirubrobacter ginsenosidimutans DSM 21036.</title>
        <authorList>
            <person name="Jiang Z."/>
        </authorList>
    </citation>
    <scope>NUCLEOTIDE SEQUENCE</scope>
    <source>
        <strain evidence="6">DSM 21036</strain>
    </source>
</reference>
<keyword evidence="7" id="KW-1185">Reference proteome</keyword>
<name>A0A9X3S3V3_9ACTN</name>
<evidence type="ECO:0000256" key="4">
    <source>
        <dbReference type="SAM" id="MobiDB-lite"/>
    </source>
</evidence>
<dbReference type="PANTHER" id="PTHR46429:SF1">
    <property type="entry name" value="23S RRNA (GUANOSINE-2'-O-)-METHYLTRANSFERASE RLMB"/>
    <property type="match status" value="1"/>
</dbReference>
<protein>
    <submittedName>
        <fullName evidence="6">23S rRNA (Guanosine(2251)-2'-O)-methyltransferase RlmB</fullName>
    </submittedName>
</protein>
<dbReference type="InterPro" id="IPR013123">
    <property type="entry name" value="SpoU_subst-bd"/>
</dbReference>
<evidence type="ECO:0000256" key="3">
    <source>
        <dbReference type="ARBA" id="ARBA00022679"/>
    </source>
</evidence>
<dbReference type="PANTHER" id="PTHR46429">
    <property type="entry name" value="23S RRNA (GUANOSINE-2'-O-)-METHYLTRANSFERASE RLMB"/>
    <property type="match status" value="1"/>
</dbReference>
<organism evidence="6 7">
    <name type="scientific">Solirubrobacter ginsenosidimutans</name>
    <dbReference type="NCBI Taxonomy" id="490573"/>
    <lineage>
        <taxon>Bacteria</taxon>
        <taxon>Bacillati</taxon>
        <taxon>Actinomycetota</taxon>
        <taxon>Thermoleophilia</taxon>
        <taxon>Solirubrobacterales</taxon>
        <taxon>Solirubrobacteraceae</taxon>
        <taxon>Solirubrobacter</taxon>
    </lineage>
</organism>
<evidence type="ECO:0000313" key="6">
    <source>
        <dbReference type="EMBL" id="MDA0163802.1"/>
    </source>
</evidence>
<dbReference type="Proteomes" id="UP001149140">
    <property type="component" value="Unassembled WGS sequence"/>
</dbReference>
<comment type="similarity">
    <text evidence="1">Belongs to the class IV-like SAM-binding methyltransferase superfamily. RNA methyltransferase TrmH family.</text>
</comment>
<feature type="compositionally biased region" description="Low complexity" evidence="4">
    <location>
        <begin position="23"/>
        <end position="43"/>
    </location>
</feature>
<proteinExistence type="inferred from homology"/>
<dbReference type="AlphaFoldDB" id="A0A9X3S3V3"/>
<evidence type="ECO:0000259" key="5">
    <source>
        <dbReference type="SMART" id="SM00967"/>
    </source>
</evidence>
<dbReference type="GO" id="GO:0003723">
    <property type="term" value="F:RNA binding"/>
    <property type="evidence" value="ECO:0007669"/>
    <property type="project" value="InterPro"/>
</dbReference>
<dbReference type="SUPFAM" id="SSF55315">
    <property type="entry name" value="L30e-like"/>
    <property type="match status" value="1"/>
</dbReference>
<comment type="caution">
    <text evidence="6">The sequence shown here is derived from an EMBL/GenBank/DDBJ whole genome shotgun (WGS) entry which is preliminary data.</text>
</comment>
<dbReference type="InterPro" id="IPR029064">
    <property type="entry name" value="Ribosomal_eL30-like_sf"/>
</dbReference>
<dbReference type="InterPro" id="IPR029028">
    <property type="entry name" value="Alpha/beta_knot_MTases"/>
</dbReference>
<dbReference type="Pfam" id="PF08032">
    <property type="entry name" value="SpoU_sub_bind"/>
    <property type="match status" value="1"/>
</dbReference>
<dbReference type="RefSeq" id="WP_270043051.1">
    <property type="nucleotide sequence ID" value="NZ_JAPDOD010000028.1"/>
</dbReference>
<dbReference type="Gene3D" id="3.40.1280.10">
    <property type="match status" value="1"/>
</dbReference>
<sequence length="305" mass="31443">GAAPRGGRPGGGSRGAGGGSFSGGRAVPGPEARGGSARPGGPAFVDDGRGFAESHSGARAPDTAPPIPEGAVTSRRMVIYGRNPVREALRGKRKVHRIWATSAEGWGSAKVTIATAEEIEERAESDAHQGVCALVDPYPYSDATELLANIDAPLFVALDEITDPQNLGAICRTAEAAGATAVVIPERRSAEVTPAVCKASAGAVEHIPICRVKNLADFLAEAKEKECWVYGAAAGGTTSYDQPDYTGGVVAVLGAEGKGLRPRVASMCDDLVALPLLGRIESLNVSATAAVLLYEMLQQRLDTST</sequence>
<feature type="non-terminal residue" evidence="6">
    <location>
        <position position="1"/>
    </location>
</feature>
<dbReference type="EMBL" id="JAPDOD010000028">
    <property type="protein sequence ID" value="MDA0163802.1"/>
    <property type="molecule type" value="Genomic_DNA"/>
</dbReference>
<dbReference type="GO" id="GO:0008173">
    <property type="term" value="F:RNA methyltransferase activity"/>
    <property type="evidence" value="ECO:0007669"/>
    <property type="project" value="InterPro"/>
</dbReference>
<dbReference type="Pfam" id="PF00588">
    <property type="entry name" value="SpoU_methylase"/>
    <property type="match status" value="1"/>
</dbReference>
<feature type="domain" description="RNA 2-O ribose methyltransferase substrate binding" evidence="5">
    <location>
        <begin position="78"/>
        <end position="141"/>
    </location>
</feature>
<dbReference type="FunFam" id="3.40.1280.10:FF:000008">
    <property type="entry name" value="Group 3 RNA methyltransferase TrmH"/>
    <property type="match status" value="1"/>
</dbReference>
<dbReference type="GO" id="GO:0006396">
    <property type="term" value="P:RNA processing"/>
    <property type="evidence" value="ECO:0007669"/>
    <property type="project" value="InterPro"/>
</dbReference>
<keyword evidence="2" id="KW-0489">Methyltransferase</keyword>
<dbReference type="InterPro" id="IPR001537">
    <property type="entry name" value="SpoU_MeTrfase"/>
</dbReference>
<dbReference type="InterPro" id="IPR029026">
    <property type="entry name" value="tRNA_m1G_MTases_N"/>
</dbReference>
<accession>A0A9X3S3V3</accession>
<feature type="region of interest" description="Disordered" evidence="4">
    <location>
        <begin position="1"/>
        <end position="71"/>
    </location>
</feature>
<feature type="compositionally biased region" description="Gly residues" evidence="4">
    <location>
        <begin position="7"/>
        <end position="22"/>
    </location>
</feature>
<dbReference type="GO" id="GO:0032259">
    <property type="term" value="P:methylation"/>
    <property type="evidence" value="ECO:0007669"/>
    <property type="project" value="UniProtKB-KW"/>
</dbReference>
<dbReference type="InterPro" id="IPR004441">
    <property type="entry name" value="rRNA_MeTrfase_TrmH"/>
</dbReference>
<dbReference type="CDD" id="cd18103">
    <property type="entry name" value="SpoU-like_RlmB"/>
    <property type="match status" value="1"/>
</dbReference>
<dbReference type="SUPFAM" id="SSF75217">
    <property type="entry name" value="alpha/beta knot"/>
    <property type="match status" value="1"/>
</dbReference>
<dbReference type="NCBIfam" id="TIGR00186">
    <property type="entry name" value="rRNA_methyl_3"/>
    <property type="match status" value="1"/>
</dbReference>
<gene>
    <name evidence="6" type="primary">rlmB</name>
    <name evidence="6" type="ORF">OM076_26260</name>
</gene>
<dbReference type="GO" id="GO:0005829">
    <property type="term" value="C:cytosol"/>
    <property type="evidence" value="ECO:0007669"/>
    <property type="project" value="TreeGrafter"/>
</dbReference>
<keyword evidence="3" id="KW-0808">Transferase</keyword>
<evidence type="ECO:0000313" key="7">
    <source>
        <dbReference type="Proteomes" id="UP001149140"/>
    </source>
</evidence>
<dbReference type="SMART" id="SM00967">
    <property type="entry name" value="SpoU_sub_bind"/>
    <property type="match status" value="1"/>
</dbReference>